<evidence type="ECO:0000256" key="3">
    <source>
        <dbReference type="SAM" id="Phobius"/>
    </source>
</evidence>
<evidence type="ECO:0000256" key="1">
    <source>
        <dbReference type="ARBA" id="ARBA00022729"/>
    </source>
</evidence>
<evidence type="ECO:0000313" key="7">
    <source>
        <dbReference type="Proteomes" id="UP001446871"/>
    </source>
</evidence>
<reference evidence="6 7" key="1">
    <citation type="submission" date="2023-01" db="EMBL/GenBank/DDBJ databases">
        <title>Analysis of 21 Apiospora genomes using comparative genomics revels a genus with tremendous synthesis potential of carbohydrate active enzymes and secondary metabolites.</title>
        <authorList>
            <person name="Sorensen T."/>
        </authorList>
    </citation>
    <scope>NUCLEOTIDE SEQUENCE [LARGE SCALE GENOMIC DNA]</scope>
    <source>
        <strain evidence="6 7">CBS 83171</strain>
    </source>
</reference>
<feature type="region of interest" description="Disordered" evidence="2">
    <location>
        <begin position="152"/>
        <end position="180"/>
    </location>
</feature>
<name>A0ABR1THJ9_9PEZI</name>
<dbReference type="InterPro" id="IPR018466">
    <property type="entry name" value="Kre9/Knh1-like_N"/>
</dbReference>
<keyword evidence="1 4" id="KW-0732">Signal</keyword>
<evidence type="ECO:0000256" key="2">
    <source>
        <dbReference type="SAM" id="MobiDB-lite"/>
    </source>
</evidence>
<feature type="domain" description="Yeast cell wall synthesis Kre9/Knh1-like N-terminal" evidence="5">
    <location>
        <begin position="36"/>
        <end position="121"/>
    </location>
</feature>
<comment type="caution">
    <text evidence="6">The sequence shown here is derived from an EMBL/GenBank/DDBJ whole genome shotgun (WGS) entry which is preliminary data.</text>
</comment>
<proteinExistence type="predicted"/>
<evidence type="ECO:0000256" key="4">
    <source>
        <dbReference type="SAM" id="SignalP"/>
    </source>
</evidence>
<feature type="compositionally biased region" description="Polar residues" evidence="2">
    <location>
        <begin position="349"/>
        <end position="366"/>
    </location>
</feature>
<dbReference type="EMBL" id="JAQQWM010000009">
    <property type="protein sequence ID" value="KAK8046106.1"/>
    <property type="molecule type" value="Genomic_DNA"/>
</dbReference>
<gene>
    <name evidence="6" type="ORF">PG996_014170</name>
</gene>
<feature type="transmembrane region" description="Helical" evidence="3">
    <location>
        <begin position="233"/>
        <end position="256"/>
    </location>
</feature>
<evidence type="ECO:0000313" key="6">
    <source>
        <dbReference type="EMBL" id="KAK8046106.1"/>
    </source>
</evidence>
<organism evidence="6 7">
    <name type="scientific">Apiospora saccharicola</name>
    <dbReference type="NCBI Taxonomy" id="335842"/>
    <lineage>
        <taxon>Eukaryota</taxon>
        <taxon>Fungi</taxon>
        <taxon>Dikarya</taxon>
        <taxon>Ascomycota</taxon>
        <taxon>Pezizomycotina</taxon>
        <taxon>Sordariomycetes</taxon>
        <taxon>Xylariomycetidae</taxon>
        <taxon>Amphisphaeriales</taxon>
        <taxon>Apiosporaceae</taxon>
        <taxon>Apiospora</taxon>
    </lineage>
</organism>
<feature type="signal peptide" evidence="4">
    <location>
        <begin position="1"/>
        <end position="24"/>
    </location>
</feature>
<accession>A0ABR1THJ9</accession>
<feature type="chain" id="PRO_5046027461" description="Yeast cell wall synthesis Kre9/Knh1-like N-terminal domain-containing protein" evidence="4">
    <location>
        <begin position="25"/>
        <end position="366"/>
    </location>
</feature>
<keyword evidence="7" id="KW-1185">Reference proteome</keyword>
<keyword evidence="3" id="KW-1133">Transmembrane helix</keyword>
<feature type="region of interest" description="Disordered" evidence="2">
    <location>
        <begin position="345"/>
        <end position="366"/>
    </location>
</feature>
<feature type="compositionally biased region" description="Low complexity" evidence="2">
    <location>
        <begin position="154"/>
        <end position="173"/>
    </location>
</feature>
<protein>
    <recommendedName>
        <fullName evidence="5">Yeast cell wall synthesis Kre9/Knh1-like N-terminal domain-containing protein</fullName>
    </recommendedName>
</protein>
<dbReference type="Pfam" id="PF10342">
    <property type="entry name" value="Kre9_KNH"/>
    <property type="match status" value="1"/>
</dbReference>
<sequence>MRQRVLALLLKIAFTFTVVRSGSADDAGNTIVLTHPGLGEVLWIDTQYRVEWKGMEVDHFPVSIKLFAKDGQVTIIASNVAIHNGAYEWNISSTIQPQDGYCMYLKNERTGQIVNDMKPFQISASEGVRRATRFNATSSAAANPSLSGFATIASNSQPSSSTPMPTTQIPSSQNDVITNSKSSTRSAIITSLWSSSYESLLYSSVSISLPSPVSTSRIQSTVPERAPAPNIQYIVAMVLGSIACIAIGLNVGWLVIRQRRRKRERKDQVKDDTAAQTESNRRRRSKPGNRAEVASYSKRQTGIPELEADLAPAVAAVKPGLCYELEALEKPLELRASVATWLSRRTGGRQWSRSSRGPPHTSSMNS</sequence>
<keyword evidence="3" id="KW-0472">Membrane</keyword>
<keyword evidence="3" id="KW-0812">Transmembrane</keyword>
<feature type="region of interest" description="Disordered" evidence="2">
    <location>
        <begin position="262"/>
        <end position="298"/>
    </location>
</feature>
<evidence type="ECO:0000259" key="5">
    <source>
        <dbReference type="Pfam" id="PF10342"/>
    </source>
</evidence>
<dbReference type="Proteomes" id="UP001446871">
    <property type="component" value="Unassembled WGS sequence"/>
</dbReference>